<dbReference type="GO" id="GO:0007165">
    <property type="term" value="P:signal transduction"/>
    <property type="evidence" value="ECO:0007669"/>
    <property type="project" value="UniProtKB-KW"/>
</dbReference>
<accession>A0A4Z0M325</accession>
<dbReference type="PROSITE" id="PS50111">
    <property type="entry name" value="CHEMOTAXIS_TRANSDUC_2"/>
    <property type="match status" value="1"/>
</dbReference>
<dbReference type="PANTHER" id="PTHR32089">
    <property type="entry name" value="METHYL-ACCEPTING CHEMOTAXIS PROTEIN MCPB"/>
    <property type="match status" value="1"/>
</dbReference>
<dbReference type="Gene3D" id="1.10.287.950">
    <property type="entry name" value="Methyl-accepting chemotaxis protein"/>
    <property type="match status" value="1"/>
</dbReference>
<comment type="similarity">
    <text evidence="3">Belongs to the methyl-accepting chemotaxis (MCP) protein family.</text>
</comment>
<feature type="domain" description="Methyl-accepting transducer" evidence="6">
    <location>
        <begin position="380"/>
        <end position="616"/>
    </location>
</feature>
<dbReference type="AlphaFoldDB" id="A0A4Z0M325"/>
<evidence type="ECO:0000256" key="4">
    <source>
        <dbReference type="PROSITE-ProRule" id="PRU00284"/>
    </source>
</evidence>
<dbReference type="InterPro" id="IPR003660">
    <property type="entry name" value="HAMP_dom"/>
</dbReference>
<organism evidence="8 9">
    <name type="scientific">Mangrovimicrobium sediminis</name>
    <dbReference type="NCBI Taxonomy" id="2562682"/>
    <lineage>
        <taxon>Bacteria</taxon>
        <taxon>Pseudomonadati</taxon>
        <taxon>Pseudomonadota</taxon>
        <taxon>Gammaproteobacteria</taxon>
        <taxon>Cellvibrionales</taxon>
        <taxon>Halieaceae</taxon>
        <taxon>Mangrovimicrobium</taxon>
    </lineage>
</organism>
<keyword evidence="5" id="KW-0812">Transmembrane</keyword>
<name>A0A4Z0M325_9GAMM</name>
<comment type="subcellular location">
    <subcellularLocation>
        <location evidence="1">Membrane</location>
    </subcellularLocation>
</comment>
<feature type="domain" description="HAMP" evidence="7">
    <location>
        <begin position="324"/>
        <end position="375"/>
    </location>
</feature>
<proteinExistence type="inferred from homology"/>
<evidence type="ECO:0000313" key="9">
    <source>
        <dbReference type="Proteomes" id="UP000298050"/>
    </source>
</evidence>
<dbReference type="GO" id="GO:0006935">
    <property type="term" value="P:chemotaxis"/>
    <property type="evidence" value="ECO:0007669"/>
    <property type="project" value="UniProtKB-ARBA"/>
</dbReference>
<dbReference type="EMBL" id="SRLE01000006">
    <property type="protein sequence ID" value="TGD74012.1"/>
    <property type="molecule type" value="Genomic_DNA"/>
</dbReference>
<keyword evidence="9" id="KW-1185">Reference proteome</keyword>
<dbReference type="Proteomes" id="UP000298050">
    <property type="component" value="Unassembled WGS sequence"/>
</dbReference>
<protein>
    <submittedName>
        <fullName evidence="8">Methyl-accepting chemotaxis protein</fullName>
    </submittedName>
</protein>
<sequence>MTGKKKPGAAKLRNLFLGLGALACLGAVGYSFLVIDKEVGAEGHYDAIADQLAGLAREVSIASRGTARGEAQAFENLDVKTSQFERQLGLLDASELNQKLSMIDLNWQPVKRAVKTLVDAAPRAVFVEETSRELDANVRNMQKELASVVALLQRNNASADTLVAAQKAPWLLERMARNLARIQAGSADAQVAADEFRSDTADFTRIVEGLTRGDELTGIEKVSDAASIESLSKAYRLFSPLANSVDRIAGAATDLRQAAAARATIDENSVALGAAISELQSAVDDLAVGRLYGSGNLLALFVAPGVLAIGLLLAMFIGQRRRDANASRGMDDLNETLEKIARGDLTVSATEGNSVTGEIAHSLNGATARQCQLIREVRTPFEASVKAIDSIRNSARAQVAKGKELTRSVVESTETATEMVRTSEEIKSSTARAAETSDRNCRKVSQGYELTKDMSKASVDVRESVQETSKSAKRQSELIQSVTAAAEYIQTLNTKISVVAINTRIEAEKAGEYGRPFLGIAESIADLLREAEEEGRKIISEVRMLQNMSADNLASMETTVGTVVTILEYIERLDSSLEEINSGSLAISDIISSVDEAAGQSAVNALHMSSSMSEIRDRNIEISELNESAQRGVASLQGSIRDAARSLGQFRTDADGTYFMENAGGGEVEDLDSFRAATQTFVEEEIVDVDDLEPKRAIP</sequence>
<keyword evidence="5" id="KW-0472">Membrane</keyword>
<evidence type="ECO:0000313" key="8">
    <source>
        <dbReference type="EMBL" id="TGD74012.1"/>
    </source>
</evidence>
<dbReference type="Pfam" id="PF00015">
    <property type="entry name" value="MCPsignal"/>
    <property type="match status" value="1"/>
</dbReference>
<dbReference type="OrthoDB" id="9177152at2"/>
<dbReference type="PROSITE" id="PS51257">
    <property type="entry name" value="PROKAR_LIPOPROTEIN"/>
    <property type="match status" value="1"/>
</dbReference>
<evidence type="ECO:0000256" key="3">
    <source>
        <dbReference type="ARBA" id="ARBA00029447"/>
    </source>
</evidence>
<dbReference type="InterPro" id="IPR004089">
    <property type="entry name" value="MCPsignal_dom"/>
</dbReference>
<evidence type="ECO:0000256" key="5">
    <source>
        <dbReference type="SAM" id="Phobius"/>
    </source>
</evidence>
<evidence type="ECO:0000256" key="2">
    <source>
        <dbReference type="ARBA" id="ARBA00023224"/>
    </source>
</evidence>
<evidence type="ECO:0000256" key="1">
    <source>
        <dbReference type="ARBA" id="ARBA00004370"/>
    </source>
</evidence>
<dbReference type="RefSeq" id="WP_135442459.1">
    <property type="nucleotide sequence ID" value="NZ_SRLE01000006.1"/>
</dbReference>
<dbReference type="GO" id="GO:0016020">
    <property type="term" value="C:membrane"/>
    <property type="evidence" value="ECO:0007669"/>
    <property type="project" value="UniProtKB-SubCell"/>
</dbReference>
<keyword evidence="5" id="KW-1133">Transmembrane helix</keyword>
<dbReference type="PANTHER" id="PTHR32089:SF112">
    <property type="entry name" value="LYSOZYME-LIKE PROTEIN-RELATED"/>
    <property type="match status" value="1"/>
</dbReference>
<dbReference type="PROSITE" id="PS50885">
    <property type="entry name" value="HAMP"/>
    <property type="match status" value="1"/>
</dbReference>
<comment type="caution">
    <text evidence="8">The sequence shown here is derived from an EMBL/GenBank/DDBJ whole genome shotgun (WGS) entry which is preliminary data.</text>
</comment>
<reference evidence="8 9" key="1">
    <citation type="submission" date="2019-04" db="EMBL/GenBank/DDBJ databases">
        <title>Taxonomy of novel Haliea sp. from mangrove soil of West Coast of India.</title>
        <authorList>
            <person name="Verma A."/>
            <person name="Kumar P."/>
            <person name="Krishnamurthi S."/>
        </authorList>
    </citation>
    <scope>NUCLEOTIDE SEQUENCE [LARGE SCALE GENOMIC DNA]</scope>
    <source>
        <strain evidence="8 9">SAOS-164</strain>
    </source>
</reference>
<dbReference type="SMART" id="SM00283">
    <property type="entry name" value="MA"/>
    <property type="match status" value="1"/>
</dbReference>
<evidence type="ECO:0000259" key="7">
    <source>
        <dbReference type="PROSITE" id="PS50885"/>
    </source>
</evidence>
<evidence type="ECO:0000259" key="6">
    <source>
        <dbReference type="PROSITE" id="PS50111"/>
    </source>
</evidence>
<gene>
    <name evidence="8" type="ORF">E4634_07680</name>
</gene>
<feature type="transmembrane region" description="Helical" evidence="5">
    <location>
        <begin position="297"/>
        <end position="318"/>
    </location>
</feature>
<dbReference type="SUPFAM" id="SSF58104">
    <property type="entry name" value="Methyl-accepting chemotaxis protein (MCP) signaling domain"/>
    <property type="match status" value="1"/>
</dbReference>
<keyword evidence="2 4" id="KW-0807">Transducer</keyword>